<reference evidence="1 2" key="1">
    <citation type="journal article" date="2016" name="Nat. Commun.">
        <title>Thousands of microbial genomes shed light on interconnected biogeochemical processes in an aquifer system.</title>
        <authorList>
            <person name="Anantharaman K."/>
            <person name="Brown C.T."/>
            <person name="Hug L.A."/>
            <person name="Sharon I."/>
            <person name="Castelle C.J."/>
            <person name="Probst A.J."/>
            <person name="Thomas B.C."/>
            <person name="Singh A."/>
            <person name="Wilkins M.J."/>
            <person name="Karaoz U."/>
            <person name="Brodie E.L."/>
            <person name="Williams K.H."/>
            <person name="Hubbard S.S."/>
            <person name="Banfield J.F."/>
        </authorList>
    </citation>
    <scope>NUCLEOTIDE SEQUENCE [LARGE SCALE GENOMIC DNA]</scope>
</reference>
<evidence type="ECO:0000313" key="2">
    <source>
        <dbReference type="Proteomes" id="UP000178744"/>
    </source>
</evidence>
<comment type="caution">
    <text evidence="1">The sequence shown here is derived from an EMBL/GenBank/DDBJ whole genome shotgun (WGS) entry which is preliminary data.</text>
</comment>
<dbReference type="STRING" id="1797690.A3B23_02135"/>
<evidence type="ECO:0000313" key="1">
    <source>
        <dbReference type="EMBL" id="OGY59927.1"/>
    </source>
</evidence>
<accession>A0A1G1Z8G1</accession>
<proteinExistence type="predicted"/>
<sequence>MAKFYKDIKVIKWCRKCTVEFRPIRYTWQNQRLICTKCVAKEITVWRKKNPDKWREIVRRYRKKARSKRLPWVVNAYLSWKRWVANNPQKRKDIAKRSYHKNKSLGT</sequence>
<organism evidence="1 2">
    <name type="scientific">Candidatus Colwellbacteria bacterium RIFCSPLOWO2_01_FULL_48_10</name>
    <dbReference type="NCBI Taxonomy" id="1797690"/>
    <lineage>
        <taxon>Bacteria</taxon>
        <taxon>Candidatus Colwelliibacteriota</taxon>
    </lineage>
</organism>
<name>A0A1G1Z8G1_9BACT</name>
<dbReference type="Proteomes" id="UP000178744">
    <property type="component" value="Unassembled WGS sequence"/>
</dbReference>
<dbReference type="EMBL" id="MHIY01000012">
    <property type="protein sequence ID" value="OGY59927.1"/>
    <property type="molecule type" value="Genomic_DNA"/>
</dbReference>
<dbReference type="AlphaFoldDB" id="A0A1G1Z8G1"/>
<gene>
    <name evidence="1" type="ORF">A3B23_02135</name>
</gene>
<protein>
    <submittedName>
        <fullName evidence="1">Uncharacterized protein</fullName>
    </submittedName>
</protein>